<organism evidence="4 5">
    <name type="scientific">Paenibacillus sabuli</name>
    <dbReference type="NCBI Taxonomy" id="2772509"/>
    <lineage>
        <taxon>Bacteria</taxon>
        <taxon>Bacillati</taxon>
        <taxon>Bacillota</taxon>
        <taxon>Bacilli</taxon>
        <taxon>Bacillales</taxon>
        <taxon>Paenibacillaceae</taxon>
        <taxon>Paenibacillus</taxon>
    </lineage>
</organism>
<evidence type="ECO:0000313" key="4">
    <source>
        <dbReference type="EMBL" id="MBD2843603.1"/>
    </source>
</evidence>
<evidence type="ECO:0000256" key="1">
    <source>
        <dbReference type="ARBA" id="ARBA00022679"/>
    </source>
</evidence>
<dbReference type="InterPro" id="IPR000182">
    <property type="entry name" value="GNAT_dom"/>
</dbReference>
<dbReference type="InterPro" id="IPR050680">
    <property type="entry name" value="YpeA/RimI_acetyltransf"/>
</dbReference>
<dbReference type="EMBL" id="JACXIZ010000002">
    <property type="protein sequence ID" value="MBD2843603.1"/>
    <property type="molecule type" value="Genomic_DNA"/>
</dbReference>
<proteinExistence type="predicted"/>
<dbReference type="GO" id="GO:0016747">
    <property type="term" value="F:acyltransferase activity, transferring groups other than amino-acyl groups"/>
    <property type="evidence" value="ECO:0007669"/>
    <property type="project" value="InterPro"/>
</dbReference>
<dbReference type="PROSITE" id="PS51186">
    <property type="entry name" value="GNAT"/>
    <property type="match status" value="1"/>
</dbReference>
<comment type="caution">
    <text evidence="4">The sequence shown here is derived from an EMBL/GenBank/DDBJ whole genome shotgun (WGS) entry which is preliminary data.</text>
</comment>
<dbReference type="CDD" id="cd04301">
    <property type="entry name" value="NAT_SF"/>
    <property type="match status" value="1"/>
</dbReference>
<accession>A0A927GPR7</accession>
<dbReference type="InterPro" id="IPR016181">
    <property type="entry name" value="Acyl_CoA_acyltransferase"/>
</dbReference>
<dbReference type="Proteomes" id="UP000621560">
    <property type="component" value="Unassembled WGS sequence"/>
</dbReference>
<keyword evidence="5" id="KW-1185">Reference proteome</keyword>
<keyword evidence="2" id="KW-0012">Acyltransferase</keyword>
<dbReference type="AlphaFoldDB" id="A0A927GPR7"/>
<dbReference type="Gene3D" id="3.40.630.30">
    <property type="match status" value="1"/>
</dbReference>
<sequence>MFILRAVVPQDEPFLFQLYAGTRIQEIAQWGWDRRTALGFLRMQWTAQQRSYAAHYPELEQRIVQVEERPVGRLLLSRARAADIVVDLSLLPELRGQGIGTALLQEVLRQAAVAKKPCRLQVTAGNPARRLYERLGFRTTGADEIYEQMEWRS</sequence>
<reference evidence="4" key="1">
    <citation type="submission" date="2020-09" db="EMBL/GenBank/DDBJ databases">
        <title>A novel bacterium of genus Paenibacillus, isolated from South China Sea.</title>
        <authorList>
            <person name="Huang H."/>
            <person name="Mo K."/>
            <person name="Hu Y."/>
        </authorList>
    </citation>
    <scope>NUCLEOTIDE SEQUENCE</scope>
    <source>
        <strain evidence="4">IB182496</strain>
    </source>
</reference>
<dbReference type="SUPFAM" id="SSF55729">
    <property type="entry name" value="Acyl-CoA N-acyltransferases (Nat)"/>
    <property type="match status" value="1"/>
</dbReference>
<dbReference type="Pfam" id="PF13508">
    <property type="entry name" value="Acetyltransf_7"/>
    <property type="match status" value="1"/>
</dbReference>
<evidence type="ECO:0000256" key="2">
    <source>
        <dbReference type="ARBA" id="ARBA00023315"/>
    </source>
</evidence>
<name>A0A927GPR7_9BACL</name>
<evidence type="ECO:0000313" key="5">
    <source>
        <dbReference type="Proteomes" id="UP000621560"/>
    </source>
</evidence>
<evidence type="ECO:0000259" key="3">
    <source>
        <dbReference type="PROSITE" id="PS51186"/>
    </source>
</evidence>
<protein>
    <submittedName>
        <fullName evidence="4">GNAT family N-acetyltransferase</fullName>
    </submittedName>
</protein>
<dbReference type="PANTHER" id="PTHR43420">
    <property type="entry name" value="ACETYLTRANSFERASE"/>
    <property type="match status" value="1"/>
</dbReference>
<keyword evidence="1" id="KW-0808">Transferase</keyword>
<gene>
    <name evidence="4" type="ORF">IDH44_00240</name>
</gene>
<feature type="domain" description="N-acetyltransferase" evidence="3">
    <location>
        <begin position="2"/>
        <end position="153"/>
    </location>
</feature>
<dbReference type="RefSeq" id="WP_190913571.1">
    <property type="nucleotide sequence ID" value="NZ_JACXIZ010000002.1"/>
</dbReference>